<name>A0A1F4U8A6_UNCW3</name>
<dbReference type="GO" id="GO:0140359">
    <property type="term" value="F:ABC-type transporter activity"/>
    <property type="evidence" value="ECO:0007669"/>
    <property type="project" value="InterPro"/>
</dbReference>
<feature type="transmembrane region" description="Helical" evidence="1">
    <location>
        <begin position="132"/>
        <end position="155"/>
    </location>
</feature>
<dbReference type="PANTHER" id="PTHR43471">
    <property type="entry name" value="ABC TRANSPORTER PERMEASE"/>
    <property type="match status" value="1"/>
</dbReference>
<evidence type="ECO:0008006" key="4">
    <source>
        <dbReference type="Google" id="ProtNLM"/>
    </source>
</evidence>
<protein>
    <recommendedName>
        <fullName evidence="4">ABC transporter permease</fullName>
    </recommendedName>
</protein>
<feature type="transmembrane region" description="Helical" evidence="1">
    <location>
        <begin position="227"/>
        <end position="249"/>
    </location>
</feature>
<comment type="caution">
    <text evidence="2">The sequence shown here is derived from an EMBL/GenBank/DDBJ whole genome shotgun (WGS) entry which is preliminary data.</text>
</comment>
<dbReference type="Proteomes" id="UP000177025">
    <property type="component" value="Unassembled WGS sequence"/>
</dbReference>
<evidence type="ECO:0000256" key="1">
    <source>
        <dbReference type="SAM" id="Phobius"/>
    </source>
</evidence>
<dbReference type="AlphaFoldDB" id="A0A1F4U8A6"/>
<gene>
    <name evidence="2" type="ORF">A2Y85_05120</name>
</gene>
<dbReference type="GO" id="GO:0005886">
    <property type="term" value="C:plasma membrane"/>
    <property type="evidence" value="ECO:0007669"/>
    <property type="project" value="UniProtKB-SubCell"/>
</dbReference>
<keyword evidence="1" id="KW-1133">Transmembrane helix</keyword>
<evidence type="ECO:0000313" key="3">
    <source>
        <dbReference type="Proteomes" id="UP000177025"/>
    </source>
</evidence>
<accession>A0A1F4U8A6</accession>
<feature type="transmembrane region" description="Helical" evidence="1">
    <location>
        <begin position="96"/>
        <end position="126"/>
    </location>
</feature>
<dbReference type="EMBL" id="MEUM01000118">
    <property type="protein sequence ID" value="OGC41188.1"/>
    <property type="molecule type" value="Genomic_DNA"/>
</dbReference>
<evidence type="ECO:0000313" key="2">
    <source>
        <dbReference type="EMBL" id="OGC41188.1"/>
    </source>
</evidence>
<dbReference type="Pfam" id="PF12679">
    <property type="entry name" value="ABC2_membrane_2"/>
    <property type="match status" value="1"/>
</dbReference>
<keyword evidence="1" id="KW-0812">Transmembrane</keyword>
<dbReference type="PANTHER" id="PTHR43471:SF10">
    <property type="entry name" value="SLL1107 PROTEIN"/>
    <property type="match status" value="1"/>
</dbReference>
<feature type="transmembrane region" description="Helical" evidence="1">
    <location>
        <begin position="20"/>
        <end position="43"/>
    </location>
</feature>
<feature type="transmembrane region" description="Helical" evidence="1">
    <location>
        <begin position="55"/>
        <end position="75"/>
    </location>
</feature>
<feature type="transmembrane region" description="Helical" evidence="1">
    <location>
        <begin position="162"/>
        <end position="179"/>
    </location>
</feature>
<keyword evidence="1" id="KW-0472">Membrane</keyword>
<proteinExistence type="predicted"/>
<reference evidence="2 3" key="1">
    <citation type="journal article" date="2016" name="Nat. Commun.">
        <title>Thousands of microbial genomes shed light on interconnected biogeochemical processes in an aquifer system.</title>
        <authorList>
            <person name="Anantharaman K."/>
            <person name="Brown C.T."/>
            <person name="Hug L.A."/>
            <person name="Sharon I."/>
            <person name="Castelle C.J."/>
            <person name="Probst A.J."/>
            <person name="Thomas B.C."/>
            <person name="Singh A."/>
            <person name="Wilkins M.J."/>
            <person name="Karaoz U."/>
            <person name="Brodie E.L."/>
            <person name="Williams K.H."/>
            <person name="Hubbard S.S."/>
            <person name="Banfield J.F."/>
        </authorList>
    </citation>
    <scope>NUCLEOTIDE SEQUENCE [LARGE SCALE GENOMIC DNA]</scope>
</reference>
<sequence length="255" mass="29064">MHRIFAIIENTFKESLRQRIFFVVAIFAAILVIVSIFIEPFALGETSRIIRDVGLAITTIFSMIIVIYIGSQLLYKEYEKRTLYTIITSPVNRSEIIIGKFIGLIALVAIQIIAMMIIQQIIILIYEGSPDMRLFIAAPFTVLEAMLMLSILLLFSSFSSPALASVMGFLFYVIGHATTDLKALADGIEIPVTKYLVYGFYYMLPNLENLNFRIELVNHFPISTERLIFGFTYGILYVILLIYITVLIFEKQELK</sequence>
<organism evidence="2 3">
    <name type="scientific">candidate division WOR-3 bacterium RBG_13_43_14</name>
    <dbReference type="NCBI Taxonomy" id="1802590"/>
    <lineage>
        <taxon>Bacteria</taxon>
        <taxon>Bacteria division WOR-3</taxon>
    </lineage>
</organism>